<comment type="similarity">
    <text evidence="12">Belongs to the ABC transporter superfamily. Cyclolysin exporter (TC 3.A.1.109.2) family.</text>
</comment>
<keyword evidence="3" id="KW-1003">Cell membrane</keyword>
<dbReference type="InterPro" id="IPR027417">
    <property type="entry name" value="P-loop_NTPase"/>
</dbReference>
<dbReference type="PROSITE" id="PS50990">
    <property type="entry name" value="PEPTIDASE_C39"/>
    <property type="match status" value="1"/>
</dbReference>
<proteinExistence type="inferred from homology"/>
<feature type="transmembrane region" description="Helical" evidence="14">
    <location>
        <begin position="276"/>
        <end position="298"/>
    </location>
</feature>
<evidence type="ECO:0000259" key="16">
    <source>
        <dbReference type="PROSITE" id="PS50929"/>
    </source>
</evidence>
<feature type="domain" description="ABC transporter" evidence="15">
    <location>
        <begin position="488"/>
        <end position="721"/>
    </location>
</feature>
<dbReference type="RefSeq" id="WP_179590853.1">
    <property type="nucleotide sequence ID" value="NZ_JACBYR010000004.1"/>
</dbReference>
<feature type="domain" description="ABC transmembrane type-1" evidence="16">
    <location>
        <begin position="170"/>
        <end position="451"/>
    </location>
</feature>
<dbReference type="GO" id="GO:0015421">
    <property type="term" value="F:ABC-type oligopeptide transporter activity"/>
    <property type="evidence" value="ECO:0007669"/>
    <property type="project" value="TreeGrafter"/>
</dbReference>
<dbReference type="GO" id="GO:0031640">
    <property type="term" value="P:killing of cells of another organism"/>
    <property type="evidence" value="ECO:0007669"/>
    <property type="project" value="UniProtKB-KW"/>
</dbReference>
<dbReference type="Gene3D" id="1.20.1560.10">
    <property type="entry name" value="ABC transporter type 1, transmembrane domain"/>
    <property type="match status" value="1"/>
</dbReference>
<dbReference type="InterPro" id="IPR003439">
    <property type="entry name" value="ABC_transporter-like_ATP-bd"/>
</dbReference>
<keyword evidence="5" id="KW-0354">Hemolysis</keyword>
<dbReference type="GO" id="GO:0008233">
    <property type="term" value="F:peptidase activity"/>
    <property type="evidence" value="ECO:0007669"/>
    <property type="project" value="InterPro"/>
</dbReference>
<organism evidence="18 19">
    <name type="scientific">Pigmentiphaga litoralis</name>
    <dbReference type="NCBI Taxonomy" id="516702"/>
    <lineage>
        <taxon>Bacteria</taxon>
        <taxon>Pseudomonadati</taxon>
        <taxon>Pseudomonadota</taxon>
        <taxon>Betaproteobacteria</taxon>
        <taxon>Burkholderiales</taxon>
        <taxon>Alcaligenaceae</taxon>
        <taxon>Pigmentiphaga</taxon>
    </lineage>
</organism>
<dbReference type="PANTHER" id="PTHR43394:SF1">
    <property type="entry name" value="ATP-BINDING CASSETTE SUB-FAMILY B MEMBER 10, MITOCHONDRIAL"/>
    <property type="match status" value="1"/>
</dbReference>
<feature type="transmembrane region" description="Helical" evidence="14">
    <location>
        <begin position="168"/>
        <end position="193"/>
    </location>
</feature>
<dbReference type="InterPro" id="IPR011527">
    <property type="entry name" value="ABC1_TM_dom"/>
</dbReference>
<keyword evidence="5" id="KW-0204">Cytolysis</keyword>
<dbReference type="Proteomes" id="UP000542125">
    <property type="component" value="Unassembled WGS sequence"/>
</dbReference>
<keyword evidence="19" id="KW-1185">Reference proteome</keyword>
<evidence type="ECO:0000256" key="13">
    <source>
        <dbReference type="ARBA" id="ARBA00072252"/>
    </source>
</evidence>
<dbReference type="InterPro" id="IPR039421">
    <property type="entry name" value="Type_1_exporter"/>
</dbReference>
<dbReference type="Gene3D" id="3.40.50.300">
    <property type="entry name" value="P-loop containing nucleotide triphosphate hydrolases"/>
    <property type="match status" value="1"/>
</dbReference>
<evidence type="ECO:0000256" key="3">
    <source>
        <dbReference type="ARBA" id="ARBA00022475"/>
    </source>
</evidence>
<keyword evidence="7" id="KW-0378">Hydrolase</keyword>
<keyword evidence="9 14" id="KW-1133">Transmembrane helix</keyword>
<evidence type="ECO:0000259" key="17">
    <source>
        <dbReference type="PROSITE" id="PS50990"/>
    </source>
</evidence>
<dbReference type="Pfam" id="PF00664">
    <property type="entry name" value="ABC_membrane"/>
    <property type="match status" value="1"/>
</dbReference>
<dbReference type="SUPFAM" id="SSF52540">
    <property type="entry name" value="P-loop containing nucleoside triphosphate hydrolases"/>
    <property type="match status" value="1"/>
</dbReference>
<dbReference type="InterPro" id="IPR036640">
    <property type="entry name" value="ABC1_TM_sf"/>
</dbReference>
<feature type="transmembrane region" description="Helical" evidence="14">
    <location>
        <begin position="304"/>
        <end position="326"/>
    </location>
</feature>
<evidence type="ECO:0000256" key="6">
    <source>
        <dbReference type="ARBA" id="ARBA00022741"/>
    </source>
</evidence>
<dbReference type="GO" id="GO:0005886">
    <property type="term" value="C:plasma membrane"/>
    <property type="evidence" value="ECO:0007669"/>
    <property type="project" value="UniProtKB-SubCell"/>
</dbReference>
<dbReference type="GO" id="GO:0006508">
    <property type="term" value="P:proteolysis"/>
    <property type="evidence" value="ECO:0007669"/>
    <property type="project" value="InterPro"/>
</dbReference>
<evidence type="ECO:0000256" key="7">
    <source>
        <dbReference type="ARBA" id="ARBA00022801"/>
    </source>
</evidence>
<reference evidence="18 19" key="1">
    <citation type="submission" date="2020-07" db="EMBL/GenBank/DDBJ databases">
        <title>Genomic Encyclopedia of Type Strains, Phase IV (KMG-V): Genome sequencing to study the core and pangenomes of soil and plant-associated prokaryotes.</title>
        <authorList>
            <person name="Whitman W."/>
        </authorList>
    </citation>
    <scope>NUCLEOTIDE SEQUENCE [LARGE SCALE GENOMIC DNA]</scope>
    <source>
        <strain evidence="18 19">SAS40</strain>
    </source>
</reference>
<evidence type="ECO:0000256" key="4">
    <source>
        <dbReference type="ARBA" id="ARBA00022692"/>
    </source>
</evidence>
<evidence type="ECO:0000256" key="8">
    <source>
        <dbReference type="ARBA" id="ARBA00022840"/>
    </source>
</evidence>
<comment type="subcellular location">
    <subcellularLocation>
        <location evidence="1">Cell membrane</location>
        <topology evidence="1">Multi-pass membrane protein</topology>
    </subcellularLocation>
</comment>
<dbReference type="EMBL" id="JACBYR010000004">
    <property type="protein sequence ID" value="NYE86093.1"/>
    <property type="molecule type" value="Genomic_DNA"/>
</dbReference>
<dbReference type="FunFam" id="3.40.50.300:FF:000299">
    <property type="entry name" value="ABC transporter ATP-binding protein/permease"/>
    <property type="match status" value="1"/>
</dbReference>
<evidence type="ECO:0000256" key="12">
    <source>
        <dbReference type="ARBA" id="ARBA00061173"/>
    </source>
</evidence>
<dbReference type="GO" id="GO:0016887">
    <property type="term" value="F:ATP hydrolysis activity"/>
    <property type="evidence" value="ECO:0007669"/>
    <property type="project" value="InterPro"/>
</dbReference>
<keyword evidence="6" id="KW-0547">Nucleotide-binding</keyword>
<evidence type="ECO:0000256" key="2">
    <source>
        <dbReference type="ARBA" id="ARBA00022448"/>
    </source>
</evidence>
<evidence type="ECO:0000256" key="14">
    <source>
        <dbReference type="SAM" id="Phobius"/>
    </source>
</evidence>
<dbReference type="SMART" id="SM00382">
    <property type="entry name" value="AAA"/>
    <property type="match status" value="1"/>
</dbReference>
<keyword evidence="4 14" id="KW-0812">Transmembrane</keyword>
<gene>
    <name evidence="18" type="ORF">FHW18_005419</name>
</gene>
<evidence type="ECO:0000256" key="9">
    <source>
        <dbReference type="ARBA" id="ARBA00022989"/>
    </source>
</evidence>
<dbReference type="PANTHER" id="PTHR43394">
    <property type="entry name" value="ATP-DEPENDENT PERMEASE MDL1, MITOCHONDRIAL"/>
    <property type="match status" value="1"/>
</dbReference>
<dbReference type="PROSITE" id="PS50893">
    <property type="entry name" value="ABC_TRANSPORTER_2"/>
    <property type="match status" value="1"/>
</dbReference>
<evidence type="ECO:0000259" key="15">
    <source>
        <dbReference type="PROSITE" id="PS50893"/>
    </source>
</evidence>
<keyword evidence="10 14" id="KW-0472">Membrane</keyword>
<sequence length="724" mass="77817">MTRALGSGLSRRRRTPTVLQMEAAECGAAALGIVLAHFGRWVTLEELRVACNVSRDGSSAAAIVRAARHHGMQVAAQRMEPAHLRTNPMPAIVHWGMNHFLVVEGVGRGVVYLNDPAQGPRTVSNEEFDRNFTGIVLTLTPGPDFVPSGHKPSIRRALESRMQGTRGALAFVLALSAVLIVPGLLVPVFTQVFVDQVLVNRFDSWLVPLLAGMGICAVVHGLLVWLQRDAMLRFETRVALLGALRFVNHVVRLPMAYFAQRHPGDVSSRVMLNDRIAQLAAGDIGLVLFNLITASAYLAAMTWYAPRLAAVVLLFALVSLGILSLLSRALADDNRRLLSALTMQTGFAKQGLQMVEGYKANGTEDHLRGRLVSMNARVMNLRQALATRQVRLTALPRLVATAAGGIVLVLGGNMVVAGDLTIGMLVAFQALMAGFMAPVGQLVQLGSKIQDGQAYLQMVNDTMQHPLATEFTDRPAGDGGKARPAGKLEVRNLSFSYSPGVAPLLDGISFTLAPGRRLGIVGASGSGKSTLASLLAGLLQPNQGEILIDDRNIAEMPRAAFRQALAYVDQRSAIFQGTVRDNISLWDPSLPDDRLIAAARLALIHDTILQRPGGYGAAVAEGGTDLSGGQRARLELTRALVRDPRLLILDEATAALDSDTEAMLFRHLRGMGATLVVIAHRLTAVRDCDEVIVLEKGRIVQQGDPDVLIATDGPFRTLMTEVEA</sequence>
<feature type="transmembrane region" description="Helical" evidence="14">
    <location>
        <begin position="205"/>
        <end position="226"/>
    </location>
</feature>
<name>A0A7Y9J0X0_9BURK</name>
<dbReference type="Pfam" id="PF03412">
    <property type="entry name" value="Peptidase_C39"/>
    <property type="match status" value="1"/>
</dbReference>
<comment type="caution">
    <text evidence="18">The sequence shown here is derived from an EMBL/GenBank/DDBJ whole genome shotgun (WGS) entry which is preliminary data.</text>
</comment>
<dbReference type="SUPFAM" id="SSF90123">
    <property type="entry name" value="ABC transporter transmembrane region"/>
    <property type="match status" value="1"/>
</dbReference>
<dbReference type="InterPro" id="IPR003593">
    <property type="entry name" value="AAA+_ATPase"/>
</dbReference>
<accession>A0A7Y9J0X0</accession>
<dbReference type="PROSITE" id="PS50929">
    <property type="entry name" value="ABC_TM1F"/>
    <property type="match status" value="1"/>
</dbReference>
<dbReference type="Pfam" id="PF00005">
    <property type="entry name" value="ABC_tran"/>
    <property type="match status" value="1"/>
</dbReference>
<dbReference type="GO" id="GO:0005524">
    <property type="term" value="F:ATP binding"/>
    <property type="evidence" value="ECO:0007669"/>
    <property type="project" value="UniProtKB-KW"/>
</dbReference>
<feature type="domain" description="Peptidase C39" evidence="17">
    <location>
        <begin position="20"/>
        <end position="139"/>
    </location>
</feature>
<protein>
    <recommendedName>
        <fullName evidence="13">Cyclolysin secretion/processing ATP-binding protein CyaB</fullName>
    </recommendedName>
</protein>
<evidence type="ECO:0000256" key="5">
    <source>
        <dbReference type="ARBA" id="ARBA00022735"/>
    </source>
</evidence>
<dbReference type="AlphaFoldDB" id="A0A7Y9J0X0"/>
<evidence type="ECO:0000256" key="1">
    <source>
        <dbReference type="ARBA" id="ARBA00004651"/>
    </source>
</evidence>
<evidence type="ECO:0000256" key="10">
    <source>
        <dbReference type="ARBA" id="ARBA00023136"/>
    </source>
</evidence>
<evidence type="ECO:0000256" key="11">
    <source>
        <dbReference type="ARBA" id="ARBA00055355"/>
    </source>
</evidence>
<dbReference type="Gene3D" id="3.90.70.10">
    <property type="entry name" value="Cysteine proteinases"/>
    <property type="match status" value="1"/>
</dbReference>
<evidence type="ECO:0000313" key="19">
    <source>
        <dbReference type="Proteomes" id="UP000542125"/>
    </source>
</evidence>
<evidence type="ECO:0000313" key="18">
    <source>
        <dbReference type="EMBL" id="NYE86093.1"/>
    </source>
</evidence>
<dbReference type="InterPro" id="IPR005074">
    <property type="entry name" value="Peptidase_C39"/>
</dbReference>
<comment type="function">
    <text evidence="11">Involved in the export of calmodulin-sensitive adenylate cyclase-hemolysin (cyclolysin).</text>
</comment>
<keyword evidence="2" id="KW-0813">Transport</keyword>
<keyword evidence="8 18" id="KW-0067">ATP-binding</keyword>